<feature type="transmembrane region" description="Helical" evidence="1">
    <location>
        <begin position="100"/>
        <end position="120"/>
    </location>
</feature>
<evidence type="ECO:0000313" key="3">
    <source>
        <dbReference type="EMBL" id="KPK67746.1"/>
    </source>
</evidence>
<evidence type="ECO:0000259" key="2">
    <source>
        <dbReference type="Pfam" id="PF19762"/>
    </source>
</evidence>
<accession>A0A0S8G5D9</accession>
<dbReference type="InterPro" id="IPR046216">
    <property type="entry name" value="DUF6249"/>
</dbReference>
<feature type="domain" description="DUF6249" evidence="2">
    <location>
        <begin position="10"/>
        <end position="119"/>
    </location>
</feature>
<organism evidence="3 4">
    <name type="scientific">candidate division WOR_3 bacterium SM23_60</name>
    <dbReference type="NCBI Taxonomy" id="1703780"/>
    <lineage>
        <taxon>Bacteria</taxon>
        <taxon>Bacteria division WOR-3</taxon>
    </lineage>
</organism>
<evidence type="ECO:0000313" key="4">
    <source>
        <dbReference type="Proteomes" id="UP000051096"/>
    </source>
</evidence>
<protein>
    <recommendedName>
        <fullName evidence="2">DUF6249 domain-containing protein</fullName>
    </recommendedName>
</protein>
<dbReference type="Pfam" id="PF19762">
    <property type="entry name" value="DUF6249"/>
    <property type="match status" value="1"/>
</dbReference>
<gene>
    <name evidence="3" type="ORF">AMJ87_12920</name>
</gene>
<reference evidence="3 4" key="1">
    <citation type="journal article" date="2015" name="Microbiome">
        <title>Genomic resolution of linkages in carbon, nitrogen, and sulfur cycling among widespread estuary sediment bacteria.</title>
        <authorList>
            <person name="Baker B.J."/>
            <person name="Lazar C.S."/>
            <person name="Teske A.P."/>
            <person name="Dick G.J."/>
        </authorList>
    </citation>
    <scope>NUCLEOTIDE SEQUENCE [LARGE SCALE GENOMIC DNA]</scope>
    <source>
        <strain evidence="3">SM23_60</strain>
    </source>
</reference>
<proteinExistence type="predicted"/>
<feature type="transmembrane region" description="Helical" evidence="1">
    <location>
        <begin position="73"/>
        <end position="94"/>
    </location>
</feature>
<name>A0A0S8G5D9_UNCW3</name>
<dbReference type="PATRIC" id="fig|1703780.3.peg.2305"/>
<keyword evidence="1" id="KW-1133">Transmembrane helix</keyword>
<feature type="transmembrane region" description="Helical" evidence="1">
    <location>
        <begin position="12"/>
        <end position="30"/>
    </location>
</feature>
<evidence type="ECO:0000256" key="1">
    <source>
        <dbReference type="SAM" id="Phobius"/>
    </source>
</evidence>
<keyword evidence="1" id="KW-0812">Transmembrane</keyword>
<keyword evidence="1" id="KW-0472">Membrane</keyword>
<dbReference type="AlphaFoldDB" id="A0A0S8G5D9"/>
<dbReference type="Proteomes" id="UP000051096">
    <property type="component" value="Unassembled WGS sequence"/>
</dbReference>
<comment type="caution">
    <text evidence="3">The sequence shown here is derived from an EMBL/GenBank/DDBJ whole genome shotgun (WGS) entry which is preliminary data.</text>
</comment>
<sequence>MSDSIDVHGVIALIGTFSLPAIIVIVAFIVDYMKKKRHYETIQKALELGKDPEQIKALLAIEKPKTRANGIGFLKGGVVVAGIGAGLAFMALILAENEVFAPAALVLVLGLSLIIVYYLIRQRGKSN</sequence>
<dbReference type="EMBL" id="LJUO01000202">
    <property type="protein sequence ID" value="KPK67746.1"/>
    <property type="molecule type" value="Genomic_DNA"/>
</dbReference>